<gene>
    <name evidence="1" type="ORF">A8708_25165</name>
</gene>
<evidence type="ECO:0000313" key="2">
    <source>
        <dbReference type="Proteomes" id="UP000078454"/>
    </source>
</evidence>
<evidence type="ECO:0000313" key="1">
    <source>
        <dbReference type="EMBL" id="OAS13734.1"/>
    </source>
</evidence>
<accession>A0A197ZX43</accession>
<dbReference type="AlphaFoldDB" id="A0A197ZX43"/>
<organism evidence="1 2">
    <name type="scientific">Paenibacillus oryzisoli</name>
    <dbReference type="NCBI Taxonomy" id="1850517"/>
    <lineage>
        <taxon>Bacteria</taxon>
        <taxon>Bacillati</taxon>
        <taxon>Bacillota</taxon>
        <taxon>Bacilli</taxon>
        <taxon>Bacillales</taxon>
        <taxon>Paenibacillaceae</taxon>
        <taxon>Paenibacillus</taxon>
    </lineage>
</organism>
<keyword evidence="2" id="KW-1185">Reference proteome</keyword>
<protein>
    <submittedName>
        <fullName evidence="1">Uncharacterized protein</fullName>
    </submittedName>
</protein>
<reference evidence="1 2" key="1">
    <citation type="submission" date="2016-05" db="EMBL/GenBank/DDBJ databases">
        <title>Paenibacillus sp. 1ZS3-15 nov., isolated from the rhizosphere soil.</title>
        <authorList>
            <person name="Zhang X.X."/>
            <person name="Zhang J."/>
        </authorList>
    </citation>
    <scope>NUCLEOTIDE SEQUENCE [LARGE SCALE GENOMIC DNA]</scope>
    <source>
        <strain evidence="1 2">1ZS3-15</strain>
    </source>
</reference>
<sequence>MNEDELYTNDELDELLFEHSEEVCGFHGGNQYEQPTRIYDWRMEKLIREYKALKQFYLEQKLK</sequence>
<dbReference type="STRING" id="1850517.A8708_25165"/>
<proteinExistence type="predicted"/>
<dbReference type="EMBL" id="LYPB01000092">
    <property type="protein sequence ID" value="OAS13734.1"/>
    <property type="molecule type" value="Genomic_DNA"/>
</dbReference>
<dbReference type="RefSeq" id="WP_068670857.1">
    <property type="nucleotide sequence ID" value="NZ_LYPB01000092.1"/>
</dbReference>
<comment type="caution">
    <text evidence="1">The sequence shown here is derived from an EMBL/GenBank/DDBJ whole genome shotgun (WGS) entry which is preliminary data.</text>
</comment>
<dbReference type="Proteomes" id="UP000078454">
    <property type="component" value="Unassembled WGS sequence"/>
</dbReference>
<name>A0A197ZX43_9BACL</name>